<evidence type="ECO:0000259" key="2">
    <source>
        <dbReference type="Pfam" id="PF00675"/>
    </source>
</evidence>
<dbReference type="GO" id="GO:0004222">
    <property type="term" value="F:metalloendopeptidase activity"/>
    <property type="evidence" value="ECO:0007669"/>
    <property type="project" value="TreeGrafter"/>
</dbReference>
<dbReference type="InterPro" id="IPR011765">
    <property type="entry name" value="Pept_M16_N"/>
</dbReference>
<dbReference type="Pfam" id="PF08367">
    <property type="entry name" value="M16C_assoc"/>
    <property type="match status" value="1"/>
</dbReference>
<dbReference type="GO" id="GO:0046872">
    <property type="term" value="F:metal ion binding"/>
    <property type="evidence" value="ECO:0007669"/>
    <property type="project" value="InterPro"/>
</dbReference>
<dbReference type="EMBL" id="JAFCMP010000082">
    <property type="protein sequence ID" value="KAG5187802.1"/>
    <property type="molecule type" value="Genomic_DNA"/>
</dbReference>
<dbReference type="PANTHER" id="PTHR43016">
    <property type="entry name" value="PRESEQUENCE PROTEASE"/>
    <property type="match status" value="1"/>
</dbReference>
<dbReference type="Proteomes" id="UP000664859">
    <property type="component" value="Unassembled WGS sequence"/>
</dbReference>
<dbReference type="InterPro" id="IPR011249">
    <property type="entry name" value="Metalloenz_LuxS/M16"/>
</dbReference>
<accession>A0A835Z554</accession>
<dbReference type="PANTHER" id="PTHR43016:SF13">
    <property type="entry name" value="PRESEQUENCE PROTEASE, MITOCHONDRIAL"/>
    <property type="match status" value="1"/>
</dbReference>
<dbReference type="Gene3D" id="3.30.830.10">
    <property type="entry name" value="Metalloenzyme, LuxS/M16 peptidase-like"/>
    <property type="match status" value="3"/>
</dbReference>
<dbReference type="GO" id="GO:0016485">
    <property type="term" value="P:protein processing"/>
    <property type="evidence" value="ECO:0007669"/>
    <property type="project" value="TreeGrafter"/>
</dbReference>
<proteinExistence type="predicted"/>
<keyword evidence="1" id="KW-0732">Signal</keyword>
<comment type="caution">
    <text evidence="5">The sequence shown here is derived from an EMBL/GenBank/DDBJ whole genome shotgun (WGS) entry which is preliminary data.</text>
</comment>
<protein>
    <submittedName>
        <fullName evidence="5">Metalloenzyme, LuxS/M16 peptidase-like protein</fullName>
    </submittedName>
</protein>
<feature type="signal peptide" evidence="1">
    <location>
        <begin position="1"/>
        <end position="26"/>
    </location>
</feature>
<organism evidence="5 6">
    <name type="scientific">Tribonema minus</name>
    <dbReference type="NCBI Taxonomy" id="303371"/>
    <lineage>
        <taxon>Eukaryota</taxon>
        <taxon>Sar</taxon>
        <taxon>Stramenopiles</taxon>
        <taxon>Ochrophyta</taxon>
        <taxon>PX clade</taxon>
        <taxon>Xanthophyceae</taxon>
        <taxon>Tribonematales</taxon>
        <taxon>Tribonemataceae</taxon>
        <taxon>Tribonema</taxon>
    </lineage>
</organism>
<reference evidence="5" key="1">
    <citation type="submission" date="2021-02" db="EMBL/GenBank/DDBJ databases">
        <title>First Annotated Genome of the Yellow-green Alga Tribonema minus.</title>
        <authorList>
            <person name="Mahan K.M."/>
        </authorList>
    </citation>
    <scope>NUCLEOTIDE SEQUENCE</scope>
    <source>
        <strain evidence="5">UTEX B ZZ1240</strain>
    </source>
</reference>
<gene>
    <name evidence="5" type="ORF">JKP88DRAFT_260239</name>
</gene>
<sequence>MGMRGRGKALLAALLSAVLLSQHAAAGSATAPTHPKYELLHEDIIKEFGLKTALYMHIKSGAEVLSVVADDDNKLFGVGFRTPPENDAGAPHVFEHATLSGSTKYPLKDPFAEMLKSSLQTFLNALTYDDFTMYPVSSLNLKDFYNLMDVYLDAVLHPLAIKDPRRLQQEGWHYELEKASDPLTYQGVVMSEMKGKYSNPESALFPDTAYRFDSGGKPAVIPTLTFEYIQDFHKRYYHPANSRVFFYGNDSVMKRLDIVDEMSAAAPVAQLTLLKCRRVHVCSTTEHVVSVNWVLNFRTLSLKESLELSILENLLIGSSAAPLLKALTDSGLGTAPTGYGYVTWLRQSIFTIGLLGVKPSKADAVETLILDTLTTIAKTGFKAAAIKASINSVQFAYLSPPASGNYNRGFDLLQTVMIQWVHDRDPTLNLHLADAFSEITKEFTQGQSQAVFQQLVTKYFIKNTHRVTVDLKPETGAEEREAAKLAKIKAKMTPKQINDIVAQTKALKDWQTKPDSPAARATIPRLSLSDVNKKNPLIPKIVTQVRAVL</sequence>
<feature type="domain" description="Peptidase M16 N-terminal" evidence="2">
    <location>
        <begin position="77"/>
        <end position="162"/>
    </location>
</feature>
<feature type="chain" id="PRO_5032697761" evidence="1">
    <location>
        <begin position="27"/>
        <end position="549"/>
    </location>
</feature>
<dbReference type="InterPro" id="IPR013578">
    <property type="entry name" value="Peptidase_M16C_assoc"/>
</dbReference>
<name>A0A835Z554_9STRA</name>
<evidence type="ECO:0000313" key="6">
    <source>
        <dbReference type="Proteomes" id="UP000664859"/>
    </source>
</evidence>
<evidence type="ECO:0000259" key="4">
    <source>
        <dbReference type="Pfam" id="PF08367"/>
    </source>
</evidence>
<dbReference type="Pfam" id="PF00675">
    <property type="entry name" value="Peptidase_M16"/>
    <property type="match status" value="1"/>
</dbReference>
<dbReference type="SUPFAM" id="SSF63411">
    <property type="entry name" value="LuxS/MPP-like metallohydrolase"/>
    <property type="match status" value="2"/>
</dbReference>
<feature type="domain" description="Peptidase M16 C-terminal" evidence="3">
    <location>
        <begin position="224"/>
        <end position="391"/>
    </location>
</feature>
<dbReference type="InterPro" id="IPR007863">
    <property type="entry name" value="Peptidase_M16_C"/>
</dbReference>
<evidence type="ECO:0000256" key="1">
    <source>
        <dbReference type="SAM" id="SignalP"/>
    </source>
</evidence>
<evidence type="ECO:0000259" key="3">
    <source>
        <dbReference type="Pfam" id="PF05193"/>
    </source>
</evidence>
<dbReference type="OrthoDB" id="10250783at2759"/>
<keyword evidence="6" id="KW-1185">Reference proteome</keyword>
<feature type="domain" description="Peptidase M16C associated" evidence="4">
    <location>
        <begin position="477"/>
        <end position="536"/>
    </location>
</feature>
<evidence type="ECO:0000313" key="5">
    <source>
        <dbReference type="EMBL" id="KAG5187802.1"/>
    </source>
</evidence>
<dbReference type="AlphaFoldDB" id="A0A835Z554"/>
<dbReference type="Pfam" id="PF05193">
    <property type="entry name" value="Peptidase_M16_C"/>
    <property type="match status" value="1"/>
</dbReference>